<evidence type="ECO:0000313" key="5">
    <source>
        <dbReference type="EMBL" id="MFC4667218.1"/>
    </source>
</evidence>
<dbReference type="Pfam" id="PF00941">
    <property type="entry name" value="FAD_binding_5"/>
    <property type="match status" value="1"/>
</dbReference>
<dbReference type="InterPro" id="IPR051312">
    <property type="entry name" value="Diverse_Substr_Oxidored"/>
</dbReference>
<dbReference type="Gene3D" id="3.30.465.10">
    <property type="match status" value="1"/>
</dbReference>
<dbReference type="Pfam" id="PF03450">
    <property type="entry name" value="CO_deh_flav_C"/>
    <property type="match status" value="1"/>
</dbReference>
<dbReference type="SUPFAM" id="SSF55447">
    <property type="entry name" value="CO dehydrogenase flavoprotein C-terminal domain-like"/>
    <property type="match status" value="1"/>
</dbReference>
<evidence type="ECO:0000256" key="1">
    <source>
        <dbReference type="ARBA" id="ARBA00022630"/>
    </source>
</evidence>
<comment type="caution">
    <text evidence="5">The sequence shown here is derived from an EMBL/GenBank/DDBJ whole genome shotgun (WGS) entry which is preliminary data.</text>
</comment>
<dbReference type="EMBL" id="JBHSGI010000002">
    <property type="protein sequence ID" value="MFC4667218.1"/>
    <property type="molecule type" value="Genomic_DNA"/>
</dbReference>
<keyword evidence="2" id="KW-0274">FAD</keyword>
<evidence type="ECO:0000313" key="6">
    <source>
        <dbReference type="Proteomes" id="UP001595973"/>
    </source>
</evidence>
<keyword evidence="6" id="KW-1185">Reference proteome</keyword>
<dbReference type="InterPro" id="IPR005107">
    <property type="entry name" value="CO_DH_flav_C"/>
</dbReference>
<dbReference type="SUPFAM" id="SSF56176">
    <property type="entry name" value="FAD-binding/transporter-associated domain-like"/>
    <property type="match status" value="1"/>
</dbReference>
<feature type="domain" description="FAD-binding PCMH-type" evidence="4">
    <location>
        <begin position="1"/>
        <end position="157"/>
    </location>
</feature>
<keyword evidence="3" id="KW-0560">Oxidoreductase</keyword>
<dbReference type="SMART" id="SM01092">
    <property type="entry name" value="CO_deh_flav_C"/>
    <property type="match status" value="1"/>
</dbReference>
<name>A0ABV9KB94_9RHOB</name>
<evidence type="ECO:0000256" key="3">
    <source>
        <dbReference type="ARBA" id="ARBA00023002"/>
    </source>
</evidence>
<dbReference type="InterPro" id="IPR036318">
    <property type="entry name" value="FAD-bd_PCMH-like_sf"/>
</dbReference>
<reference evidence="6" key="1">
    <citation type="journal article" date="2019" name="Int. J. Syst. Evol. Microbiol.">
        <title>The Global Catalogue of Microorganisms (GCM) 10K type strain sequencing project: providing services to taxonomists for standard genome sequencing and annotation.</title>
        <authorList>
            <consortium name="The Broad Institute Genomics Platform"/>
            <consortium name="The Broad Institute Genome Sequencing Center for Infectious Disease"/>
            <person name="Wu L."/>
            <person name="Ma J."/>
        </authorList>
    </citation>
    <scope>NUCLEOTIDE SEQUENCE [LARGE SCALE GENOMIC DNA]</scope>
    <source>
        <strain evidence="6">CGMCC 4.7283</strain>
    </source>
</reference>
<protein>
    <submittedName>
        <fullName evidence="5">FAD binding domain-containing protein</fullName>
    </submittedName>
</protein>
<keyword evidence="1" id="KW-0285">Flavoprotein</keyword>
<dbReference type="PANTHER" id="PTHR42659">
    <property type="entry name" value="XANTHINE DEHYDROGENASE SUBUNIT C-RELATED"/>
    <property type="match status" value="1"/>
</dbReference>
<dbReference type="InterPro" id="IPR002346">
    <property type="entry name" value="Mopterin_DH_FAD-bd"/>
</dbReference>
<organism evidence="5 6">
    <name type="scientific">Seohaeicola nanhaiensis</name>
    <dbReference type="NCBI Taxonomy" id="1387282"/>
    <lineage>
        <taxon>Bacteria</taxon>
        <taxon>Pseudomonadati</taxon>
        <taxon>Pseudomonadota</taxon>
        <taxon>Alphaproteobacteria</taxon>
        <taxon>Rhodobacterales</taxon>
        <taxon>Roseobacteraceae</taxon>
        <taxon>Seohaeicola</taxon>
    </lineage>
</organism>
<dbReference type="PANTHER" id="PTHR42659:SF2">
    <property type="entry name" value="XANTHINE DEHYDROGENASE SUBUNIT C-RELATED"/>
    <property type="match status" value="1"/>
</dbReference>
<accession>A0ABV9KB94</accession>
<dbReference type="InterPro" id="IPR036683">
    <property type="entry name" value="CO_DH_flav_C_dom_sf"/>
</dbReference>
<evidence type="ECO:0000259" key="4">
    <source>
        <dbReference type="PROSITE" id="PS51387"/>
    </source>
</evidence>
<dbReference type="Gene3D" id="3.30.390.50">
    <property type="entry name" value="CO dehydrogenase flavoprotein, C-terminal domain"/>
    <property type="match status" value="1"/>
</dbReference>
<sequence length="260" mass="27995">MLSVETYPTLVEASQAMTDRSRFLAGGTLVMRAVNYGDQSFDRIVRARQVDRDIRAESGGLRIEAGATMADVLASRDAALLHVVAARIGGPAVRNMATVGGNLFAPNPYGEFTTALLALDAQVIGVNGQATPIESFLSGRAHHRGLIAAVTVPRITEGDFRFLKVTRIKPKGVAIMTLAAHLRRGDTRLAFGNMGPTPLRAKSAERALNNATLDERGIAQALEVCCQDLQPGDDALASTWYRREVAPVHLKRLLLNGGRR</sequence>
<gene>
    <name evidence="5" type="ORF">ACFO5X_01520</name>
</gene>
<dbReference type="InterPro" id="IPR016166">
    <property type="entry name" value="FAD-bd_PCMH"/>
</dbReference>
<dbReference type="PROSITE" id="PS51387">
    <property type="entry name" value="FAD_PCMH"/>
    <property type="match status" value="1"/>
</dbReference>
<evidence type="ECO:0000256" key="2">
    <source>
        <dbReference type="ARBA" id="ARBA00022827"/>
    </source>
</evidence>
<dbReference type="RefSeq" id="WP_380715221.1">
    <property type="nucleotide sequence ID" value="NZ_JBHSGI010000002.1"/>
</dbReference>
<dbReference type="Proteomes" id="UP001595973">
    <property type="component" value="Unassembled WGS sequence"/>
</dbReference>
<proteinExistence type="predicted"/>
<dbReference type="InterPro" id="IPR016169">
    <property type="entry name" value="FAD-bd_PCMH_sub2"/>
</dbReference>